<evidence type="ECO:0000313" key="2">
    <source>
        <dbReference type="Proteomes" id="UP000321944"/>
    </source>
</evidence>
<evidence type="ECO:0000313" key="1">
    <source>
        <dbReference type="EMBL" id="BBM54996.1"/>
    </source>
</evidence>
<dbReference type="AlphaFoldDB" id="A0A510KTP6"/>
<evidence type="ECO:0008006" key="3">
    <source>
        <dbReference type="Google" id="ProtNLM"/>
    </source>
</evidence>
<gene>
    <name evidence="1" type="ORF">JMUB3936_1280</name>
</gene>
<protein>
    <recommendedName>
        <fullName evidence="3">DUF1963 domain-containing protein</fullName>
    </recommendedName>
</protein>
<name>A0A510KTP6_9FUSO</name>
<dbReference type="PANTHER" id="PTHR36436">
    <property type="entry name" value="SLL5081 PROTEIN"/>
    <property type="match status" value="1"/>
</dbReference>
<dbReference type="RefSeq" id="WP_147003732.1">
    <property type="nucleotide sequence ID" value="NZ_AP019841.1"/>
</dbReference>
<accession>A0A510KTP6</accession>
<dbReference type="InterPro" id="IPR035948">
    <property type="entry name" value="YwqG-like_sf"/>
</dbReference>
<proteinExistence type="predicted"/>
<dbReference type="EMBL" id="AP019841">
    <property type="protein sequence ID" value="BBM54996.1"/>
    <property type="molecule type" value="Genomic_DNA"/>
</dbReference>
<dbReference type="Pfam" id="PF09234">
    <property type="entry name" value="DUF1963"/>
    <property type="match status" value="1"/>
</dbReference>
<sequence length="325" mass="38051">MSNLNKEIVNEILERIKKDFLKEIRENNEELNIKPLCHAKLLDREEISLTESKVGGFPYIPIGERAPMFYDKFSDCEDDEDEDEDGNETMALFAQINCEDLKGLENFPEKGLIQIYMQGDTDFEVCDEDDLKVIYYENIGEHYSEEELKEIYNPKFDCGDFPFGETLGREIGYALEFSSMYNISEISEEKQEKYLETTLEKMNLKLSEKEKEDIFLKVEDDIFYNFKWNEYIDKNMEIVDEKACGIDSRTHCGGYPDFFQGYDPREKEGEKEKYDTVLFQLGSDLSKDGDWRALIFDAGFVNFFINSEKLKNKDFSDIFVDVQCG</sequence>
<dbReference type="Proteomes" id="UP000321944">
    <property type="component" value="Chromosome"/>
</dbReference>
<dbReference type="OrthoDB" id="57088at2"/>
<organism evidence="1 2">
    <name type="scientific">Leptotrichia wadei</name>
    <dbReference type="NCBI Taxonomy" id="157687"/>
    <lineage>
        <taxon>Bacteria</taxon>
        <taxon>Fusobacteriati</taxon>
        <taxon>Fusobacteriota</taxon>
        <taxon>Fusobacteriia</taxon>
        <taxon>Fusobacteriales</taxon>
        <taxon>Leptotrichiaceae</taxon>
        <taxon>Leptotrichia</taxon>
    </lineage>
</organism>
<dbReference type="InterPro" id="IPR015315">
    <property type="entry name" value="DUF1963"/>
</dbReference>
<dbReference type="PANTHER" id="PTHR36436:SF6">
    <property type="entry name" value="SLL5081 PROTEIN"/>
    <property type="match status" value="1"/>
</dbReference>
<reference evidence="1 2" key="1">
    <citation type="submission" date="2019-07" db="EMBL/GenBank/DDBJ databases">
        <title>Complete Genome Sequence of Leptotrichia wadei Strain JMUB3936.</title>
        <authorList>
            <person name="Watanabe S."/>
            <person name="Cui L."/>
        </authorList>
    </citation>
    <scope>NUCLEOTIDE SEQUENCE [LARGE SCALE GENOMIC DNA]</scope>
    <source>
        <strain evidence="1 2">JMUB3936</strain>
    </source>
</reference>
<dbReference type="Gene3D" id="2.30.320.10">
    <property type="entry name" value="YwqG-like"/>
    <property type="match status" value="1"/>
</dbReference>
<dbReference type="SUPFAM" id="SSF103032">
    <property type="entry name" value="Hypothetical protein YwqG"/>
    <property type="match status" value="1"/>
</dbReference>